<evidence type="ECO:0008006" key="4">
    <source>
        <dbReference type="Google" id="ProtNLM"/>
    </source>
</evidence>
<dbReference type="EMBL" id="BONC01000003">
    <property type="protein sequence ID" value="GIF54712.1"/>
    <property type="molecule type" value="Genomic_DNA"/>
</dbReference>
<gene>
    <name evidence="2" type="ORF">Air01nite_08070</name>
</gene>
<evidence type="ECO:0000313" key="3">
    <source>
        <dbReference type="Proteomes" id="UP000624325"/>
    </source>
</evidence>
<feature type="transmembrane region" description="Helical" evidence="1">
    <location>
        <begin position="110"/>
        <end position="127"/>
    </location>
</feature>
<protein>
    <recommendedName>
        <fullName evidence="4">LexA-binding, inner membrane-associated hydrolase</fullName>
    </recommendedName>
</protein>
<keyword evidence="1" id="KW-0812">Transmembrane</keyword>
<organism evidence="2 3">
    <name type="scientific">Asanoa iriomotensis</name>
    <dbReference type="NCBI Taxonomy" id="234613"/>
    <lineage>
        <taxon>Bacteria</taxon>
        <taxon>Bacillati</taxon>
        <taxon>Actinomycetota</taxon>
        <taxon>Actinomycetes</taxon>
        <taxon>Micromonosporales</taxon>
        <taxon>Micromonosporaceae</taxon>
        <taxon>Asanoa</taxon>
    </lineage>
</organism>
<keyword evidence="1" id="KW-0472">Membrane</keyword>
<feature type="transmembrane region" description="Helical" evidence="1">
    <location>
        <begin position="20"/>
        <end position="51"/>
    </location>
</feature>
<accession>A0ABQ4BW01</accession>
<keyword evidence="3" id="KW-1185">Reference proteome</keyword>
<reference evidence="2 3" key="1">
    <citation type="submission" date="2021-01" db="EMBL/GenBank/DDBJ databases">
        <title>Whole genome shotgun sequence of Asanoa iriomotensis NBRC 100142.</title>
        <authorList>
            <person name="Komaki H."/>
            <person name="Tamura T."/>
        </authorList>
    </citation>
    <scope>NUCLEOTIDE SEQUENCE [LARGE SCALE GENOMIC DNA]</scope>
    <source>
        <strain evidence="2 3">NBRC 100142</strain>
    </source>
</reference>
<evidence type="ECO:0000256" key="1">
    <source>
        <dbReference type="SAM" id="Phobius"/>
    </source>
</evidence>
<feature type="transmembrane region" description="Helical" evidence="1">
    <location>
        <begin position="87"/>
        <end position="103"/>
    </location>
</feature>
<proteinExistence type="predicted"/>
<comment type="caution">
    <text evidence="2">The sequence shown here is derived from an EMBL/GenBank/DDBJ whole genome shotgun (WGS) entry which is preliminary data.</text>
</comment>
<feature type="transmembrane region" description="Helical" evidence="1">
    <location>
        <begin position="164"/>
        <end position="183"/>
    </location>
</feature>
<dbReference type="Proteomes" id="UP000624325">
    <property type="component" value="Unassembled WGS sequence"/>
</dbReference>
<keyword evidence="1" id="KW-1133">Transmembrane helix</keyword>
<feature type="transmembrane region" description="Helical" evidence="1">
    <location>
        <begin position="133"/>
        <end position="152"/>
    </location>
</feature>
<sequence length="184" mass="19372">MTPTTIQENPSLLRWVAHRWPTFAAIPVVAASLFGLADVRGLAFLLVLSPLGYLVPASVNRPGITWPAVLIGSVAIAPFKILGLNPAYALLVASAVFVVIGTVRRAPGFGVQAIAAVLFALLAVVAIEGESLVLGGVLISLGLLAHAAWDVYHHRLNRVVPRSFAEWCAVLDVIVGVAALVLIF</sequence>
<evidence type="ECO:0000313" key="2">
    <source>
        <dbReference type="EMBL" id="GIF54712.1"/>
    </source>
</evidence>
<dbReference type="RefSeq" id="WP_203700406.1">
    <property type="nucleotide sequence ID" value="NZ_BAAALU010000030.1"/>
</dbReference>
<name>A0ABQ4BW01_9ACTN</name>